<keyword evidence="3" id="KW-0804">Transcription</keyword>
<evidence type="ECO:0000256" key="1">
    <source>
        <dbReference type="ARBA" id="ARBA00023015"/>
    </source>
</evidence>
<dbReference type="PANTHER" id="PTHR30136:SF24">
    <property type="entry name" value="HTH-TYPE TRANSCRIPTIONAL REPRESSOR ALLR"/>
    <property type="match status" value="1"/>
</dbReference>
<reference evidence="6 7" key="1">
    <citation type="submission" date="2024-10" db="EMBL/GenBank/DDBJ databases">
        <title>The Natural Products Discovery Center: Release of the First 8490 Sequenced Strains for Exploring Actinobacteria Biosynthetic Diversity.</title>
        <authorList>
            <person name="Kalkreuter E."/>
            <person name="Kautsar S.A."/>
            <person name="Yang D."/>
            <person name="Bader C.D."/>
            <person name="Teijaro C.N."/>
            <person name="Fluegel L."/>
            <person name="Davis C.M."/>
            <person name="Simpson J.R."/>
            <person name="Lauterbach L."/>
            <person name="Steele A.D."/>
            <person name="Gui C."/>
            <person name="Meng S."/>
            <person name="Li G."/>
            <person name="Viehrig K."/>
            <person name="Ye F."/>
            <person name="Su P."/>
            <person name="Kiefer A.F."/>
            <person name="Nichols A."/>
            <person name="Cepeda A.J."/>
            <person name="Yan W."/>
            <person name="Fan B."/>
            <person name="Jiang Y."/>
            <person name="Adhikari A."/>
            <person name="Zheng C.-J."/>
            <person name="Schuster L."/>
            <person name="Cowan T.M."/>
            <person name="Smanski M.J."/>
            <person name="Chevrette M.G."/>
            <person name="De Carvalho L.P.S."/>
            <person name="Shen B."/>
        </authorList>
    </citation>
    <scope>NUCLEOTIDE SEQUENCE [LARGE SCALE GENOMIC DNA]</scope>
    <source>
        <strain evidence="6 7">NPDC053399</strain>
    </source>
</reference>
<dbReference type="Proteomes" id="UP001614394">
    <property type="component" value="Unassembled WGS sequence"/>
</dbReference>
<evidence type="ECO:0000256" key="3">
    <source>
        <dbReference type="ARBA" id="ARBA00023163"/>
    </source>
</evidence>
<dbReference type="Gene3D" id="1.10.10.10">
    <property type="entry name" value="Winged helix-like DNA-binding domain superfamily/Winged helix DNA-binding domain"/>
    <property type="match status" value="1"/>
</dbReference>
<dbReference type="SMART" id="SM00346">
    <property type="entry name" value="HTH_ICLR"/>
    <property type="match status" value="1"/>
</dbReference>
<dbReference type="InterPro" id="IPR050707">
    <property type="entry name" value="HTH_MetabolicPath_Reg"/>
</dbReference>
<proteinExistence type="predicted"/>
<dbReference type="PROSITE" id="PS51078">
    <property type="entry name" value="ICLR_ED"/>
    <property type="match status" value="1"/>
</dbReference>
<dbReference type="InterPro" id="IPR014757">
    <property type="entry name" value="Tscrpt_reg_IclR_C"/>
</dbReference>
<evidence type="ECO:0000313" key="6">
    <source>
        <dbReference type="EMBL" id="MFI9106141.1"/>
    </source>
</evidence>
<keyword evidence="7" id="KW-1185">Reference proteome</keyword>
<evidence type="ECO:0000259" key="4">
    <source>
        <dbReference type="PROSITE" id="PS51077"/>
    </source>
</evidence>
<accession>A0ABW8CLC1</accession>
<feature type="domain" description="HTH iclR-type" evidence="4">
    <location>
        <begin position="31"/>
        <end position="90"/>
    </location>
</feature>
<dbReference type="InterPro" id="IPR036388">
    <property type="entry name" value="WH-like_DNA-bd_sf"/>
</dbReference>
<dbReference type="Gene3D" id="3.30.450.40">
    <property type="match status" value="1"/>
</dbReference>
<dbReference type="Pfam" id="PF09339">
    <property type="entry name" value="HTH_IclR"/>
    <property type="match status" value="1"/>
</dbReference>
<organism evidence="6 7">
    <name type="scientific">Streptomyces fildesensis</name>
    <dbReference type="NCBI Taxonomy" id="375757"/>
    <lineage>
        <taxon>Bacteria</taxon>
        <taxon>Bacillati</taxon>
        <taxon>Actinomycetota</taxon>
        <taxon>Actinomycetes</taxon>
        <taxon>Kitasatosporales</taxon>
        <taxon>Streptomycetaceae</taxon>
        <taxon>Streptomyces</taxon>
    </lineage>
</organism>
<dbReference type="PANTHER" id="PTHR30136">
    <property type="entry name" value="HELIX-TURN-HELIX TRANSCRIPTIONAL REGULATOR, ICLR FAMILY"/>
    <property type="match status" value="1"/>
</dbReference>
<dbReference type="SUPFAM" id="SSF46785">
    <property type="entry name" value="Winged helix' DNA-binding domain"/>
    <property type="match status" value="1"/>
</dbReference>
<gene>
    <name evidence="6" type="ORF">ACIGXA_37115</name>
</gene>
<comment type="caution">
    <text evidence="6">The sequence shown here is derived from an EMBL/GenBank/DDBJ whole genome shotgun (WGS) entry which is preliminary data.</text>
</comment>
<keyword evidence="1" id="KW-0805">Transcription regulation</keyword>
<dbReference type="InterPro" id="IPR005471">
    <property type="entry name" value="Tscrpt_reg_IclR_N"/>
</dbReference>
<dbReference type="EMBL" id="JBITYG010000016">
    <property type="protein sequence ID" value="MFI9106141.1"/>
    <property type="molecule type" value="Genomic_DNA"/>
</dbReference>
<sequence length="255" mass="27196">MRQLNEPLNRPGGYEPESGVLAHFQPWAGGRGVLQGAFGLLGAVDRAGEAGLTTLASECGLPKTTAYRLLEQLVALNAVERCHGGYRMGPRMFQLGQEWQPHAGLRAAVREPVRRLRGATGATVGISALREGRTLVLDWTPGEDTALPPPRGGTVWPWFTAAGKVLVAGADRALPLDRLPASWPREAAAIRDRGAAFDREEVVPGVCCVAVPLYAADDVPVAALCVLTHPAQHLQRLADVVQRTGKAISASLRAR</sequence>
<evidence type="ECO:0000313" key="7">
    <source>
        <dbReference type="Proteomes" id="UP001614394"/>
    </source>
</evidence>
<feature type="domain" description="IclR-ED" evidence="5">
    <location>
        <begin position="91"/>
        <end position="254"/>
    </location>
</feature>
<dbReference type="SUPFAM" id="SSF55781">
    <property type="entry name" value="GAF domain-like"/>
    <property type="match status" value="1"/>
</dbReference>
<dbReference type="PROSITE" id="PS51077">
    <property type="entry name" value="HTH_ICLR"/>
    <property type="match status" value="1"/>
</dbReference>
<keyword evidence="2" id="KW-0238">DNA-binding</keyword>
<dbReference type="Pfam" id="PF01614">
    <property type="entry name" value="IclR_C"/>
    <property type="match status" value="1"/>
</dbReference>
<evidence type="ECO:0000259" key="5">
    <source>
        <dbReference type="PROSITE" id="PS51078"/>
    </source>
</evidence>
<dbReference type="RefSeq" id="WP_399657386.1">
    <property type="nucleotide sequence ID" value="NZ_JBITYG010000016.1"/>
</dbReference>
<dbReference type="InterPro" id="IPR029016">
    <property type="entry name" value="GAF-like_dom_sf"/>
</dbReference>
<dbReference type="InterPro" id="IPR036390">
    <property type="entry name" value="WH_DNA-bd_sf"/>
</dbReference>
<name>A0ABW8CLC1_9ACTN</name>
<protein>
    <submittedName>
        <fullName evidence="6">IclR family transcriptional regulator</fullName>
    </submittedName>
</protein>
<evidence type="ECO:0000256" key="2">
    <source>
        <dbReference type="ARBA" id="ARBA00023125"/>
    </source>
</evidence>